<evidence type="ECO:0000256" key="4">
    <source>
        <dbReference type="ARBA" id="ARBA00022679"/>
    </source>
</evidence>
<dbReference type="PANTHER" id="PTHR46111">
    <property type="entry name" value="RIBOSOMAL RNA SMALL SUBUNIT METHYLTRANSFERASE I"/>
    <property type="match status" value="1"/>
</dbReference>
<dbReference type="GO" id="GO:0005737">
    <property type="term" value="C:cytoplasm"/>
    <property type="evidence" value="ECO:0007669"/>
    <property type="project" value="UniProtKB-SubCell"/>
</dbReference>
<evidence type="ECO:0000259" key="8">
    <source>
        <dbReference type="Pfam" id="PF23016"/>
    </source>
</evidence>
<dbReference type="InterPro" id="IPR014776">
    <property type="entry name" value="4pyrrole_Mease_sub2"/>
</dbReference>
<keyword evidence="1 6" id="KW-0963">Cytoplasm</keyword>
<evidence type="ECO:0000256" key="3">
    <source>
        <dbReference type="ARBA" id="ARBA00022603"/>
    </source>
</evidence>
<dbReference type="AlphaFoldDB" id="A0A6B0TKT6"/>
<dbReference type="Gene3D" id="3.30.950.10">
    <property type="entry name" value="Methyltransferase, Cobalt-precorrin-4 Transmethylase, Domain 2"/>
    <property type="match status" value="1"/>
</dbReference>
<dbReference type="InterPro" id="IPR035996">
    <property type="entry name" value="4pyrrol_Methylase_sf"/>
</dbReference>
<comment type="function">
    <text evidence="6">Catalyzes the 2'-O-methylation of the ribose of cytidine 1402 (C1402) in 16S rRNA.</text>
</comment>
<keyword evidence="10" id="KW-1185">Reference proteome</keyword>
<accession>A0A6B0TKT6</accession>
<evidence type="ECO:0000313" key="9">
    <source>
        <dbReference type="EMBL" id="MXU64476.1"/>
    </source>
</evidence>
<feature type="domain" description="Tetrapyrrole methylase" evidence="7">
    <location>
        <begin position="12"/>
        <end position="214"/>
    </location>
</feature>
<dbReference type="PIRSF" id="PIRSF005917">
    <property type="entry name" value="MTase_YraL"/>
    <property type="match status" value="1"/>
</dbReference>
<dbReference type="FunFam" id="3.30.950.10:FF:000002">
    <property type="entry name" value="Ribosomal RNA small subunit methyltransferase I"/>
    <property type="match status" value="1"/>
</dbReference>
<comment type="similarity">
    <text evidence="6">Belongs to the methyltransferase superfamily. RsmI family.</text>
</comment>
<dbReference type="Proteomes" id="UP000436016">
    <property type="component" value="Unassembled WGS sequence"/>
</dbReference>
<organism evidence="9 10">
    <name type="scientific">Oceanomicrobium pacificus</name>
    <dbReference type="NCBI Taxonomy" id="2692916"/>
    <lineage>
        <taxon>Bacteria</taxon>
        <taxon>Pseudomonadati</taxon>
        <taxon>Pseudomonadota</taxon>
        <taxon>Alphaproteobacteria</taxon>
        <taxon>Rhodobacterales</taxon>
        <taxon>Paracoccaceae</taxon>
        <taxon>Oceanomicrobium</taxon>
    </lineage>
</organism>
<evidence type="ECO:0000259" key="7">
    <source>
        <dbReference type="Pfam" id="PF00590"/>
    </source>
</evidence>
<sequence length="286" mass="30170">MTISTPELTPGLYLVATPIGTASDITLRALDILRHADVIAAEDTRNTRRLLDLFGIPLGDRPLLPYHDHNGAAQRPKLLAHIAAGRTVAYVSDAGTPLIADPGYQLAQAVRDAGHPVTAAPGASALLAALSVAGMPTDRFMFAGFLPNKGAARRSTLAELGPVPATLVFFESPKRLAATLRDMAEVFGPAREVAICRELTKRFEEVRRGPLGDMAGELAEVPAPKGEIVLVLGPPVAREVTDEVIDEALRTALATARVKDAAAQVAAELGLPRKTVYSRALALSGK</sequence>
<dbReference type="CDD" id="cd11648">
    <property type="entry name" value="RsmI"/>
    <property type="match status" value="1"/>
</dbReference>
<dbReference type="SUPFAM" id="SSF53790">
    <property type="entry name" value="Tetrapyrrole methylase"/>
    <property type="match status" value="1"/>
</dbReference>
<proteinExistence type="inferred from homology"/>
<keyword evidence="5 6" id="KW-0949">S-adenosyl-L-methionine</keyword>
<comment type="catalytic activity">
    <reaction evidence="6">
        <text>cytidine(1402) in 16S rRNA + S-adenosyl-L-methionine = 2'-O-methylcytidine(1402) in 16S rRNA + S-adenosyl-L-homocysteine + H(+)</text>
        <dbReference type="Rhea" id="RHEA:42924"/>
        <dbReference type="Rhea" id="RHEA-COMP:10285"/>
        <dbReference type="Rhea" id="RHEA-COMP:10286"/>
        <dbReference type="ChEBI" id="CHEBI:15378"/>
        <dbReference type="ChEBI" id="CHEBI:57856"/>
        <dbReference type="ChEBI" id="CHEBI:59789"/>
        <dbReference type="ChEBI" id="CHEBI:74495"/>
        <dbReference type="ChEBI" id="CHEBI:82748"/>
        <dbReference type="EC" id="2.1.1.198"/>
    </reaction>
</comment>
<gene>
    <name evidence="6 9" type="primary">rsmI</name>
    <name evidence="9" type="ORF">GSH16_03375</name>
</gene>
<dbReference type="InterPro" id="IPR008189">
    <property type="entry name" value="rRNA_ssu_MeTfrase_I"/>
</dbReference>
<keyword evidence="3 6" id="KW-0489">Methyltransferase</keyword>
<evidence type="ECO:0000256" key="6">
    <source>
        <dbReference type="HAMAP-Rule" id="MF_01877"/>
    </source>
</evidence>
<dbReference type="InterPro" id="IPR000878">
    <property type="entry name" value="4pyrrol_Mease"/>
</dbReference>
<comment type="caution">
    <text evidence="9">The sequence shown here is derived from an EMBL/GenBank/DDBJ whole genome shotgun (WGS) entry which is preliminary data.</text>
</comment>
<evidence type="ECO:0000256" key="5">
    <source>
        <dbReference type="ARBA" id="ARBA00022691"/>
    </source>
</evidence>
<dbReference type="Gene3D" id="3.40.1010.10">
    <property type="entry name" value="Cobalt-precorrin-4 Transmethylase, Domain 1"/>
    <property type="match status" value="1"/>
</dbReference>
<reference evidence="9 10" key="1">
    <citation type="submission" date="2019-12" db="EMBL/GenBank/DDBJ databases">
        <title>Strain KN286 was isolated from seawater, which was collected from Caroline Seamount in the tropical western Pacific.</title>
        <authorList>
            <person name="Wang Q."/>
        </authorList>
    </citation>
    <scope>NUCLEOTIDE SEQUENCE [LARGE SCALE GENOMIC DNA]</scope>
    <source>
        <strain evidence="9 10">KN286</strain>
    </source>
</reference>
<evidence type="ECO:0000313" key="10">
    <source>
        <dbReference type="Proteomes" id="UP000436016"/>
    </source>
</evidence>
<dbReference type="NCBIfam" id="TIGR00096">
    <property type="entry name" value="16S rRNA (cytidine(1402)-2'-O)-methyltransferase"/>
    <property type="match status" value="1"/>
</dbReference>
<dbReference type="FunFam" id="3.40.1010.10:FF:000007">
    <property type="entry name" value="Ribosomal RNA small subunit methyltransferase I"/>
    <property type="match status" value="1"/>
</dbReference>
<dbReference type="PANTHER" id="PTHR46111:SF1">
    <property type="entry name" value="RIBOSOMAL RNA SMALL SUBUNIT METHYLTRANSFERASE I"/>
    <property type="match status" value="1"/>
</dbReference>
<dbReference type="HAMAP" id="MF_01877">
    <property type="entry name" value="16SrRNA_methyltr_I"/>
    <property type="match status" value="1"/>
</dbReference>
<evidence type="ECO:0000256" key="2">
    <source>
        <dbReference type="ARBA" id="ARBA00022552"/>
    </source>
</evidence>
<dbReference type="EMBL" id="WUWG01000001">
    <property type="protein sequence ID" value="MXU64476.1"/>
    <property type="molecule type" value="Genomic_DNA"/>
</dbReference>
<feature type="domain" description="RsmI HTH" evidence="8">
    <location>
        <begin position="242"/>
        <end position="283"/>
    </location>
</feature>
<dbReference type="RefSeq" id="WP_160851885.1">
    <property type="nucleotide sequence ID" value="NZ_WUWG01000001.1"/>
</dbReference>
<dbReference type="InterPro" id="IPR014777">
    <property type="entry name" value="4pyrrole_Mease_sub1"/>
</dbReference>
<dbReference type="GO" id="GO:0070677">
    <property type="term" value="F:rRNA (cytosine-2'-O-)-methyltransferase activity"/>
    <property type="evidence" value="ECO:0007669"/>
    <property type="project" value="UniProtKB-UniRule"/>
</dbReference>
<dbReference type="Pfam" id="PF00590">
    <property type="entry name" value="TP_methylase"/>
    <property type="match status" value="1"/>
</dbReference>
<dbReference type="InterPro" id="IPR053910">
    <property type="entry name" value="RsmI_HTH"/>
</dbReference>
<dbReference type="Pfam" id="PF23016">
    <property type="entry name" value="RsmI_C"/>
    <property type="match status" value="1"/>
</dbReference>
<dbReference type="EC" id="2.1.1.198" evidence="6"/>
<comment type="subcellular location">
    <subcellularLocation>
        <location evidence="6">Cytoplasm</location>
    </subcellularLocation>
</comment>
<evidence type="ECO:0000256" key="1">
    <source>
        <dbReference type="ARBA" id="ARBA00022490"/>
    </source>
</evidence>
<keyword evidence="4 6" id="KW-0808">Transferase</keyword>
<protein>
    <recommendedName>
        <fullName evidence="6">Ribosomal RNA small subunit methyltransferase I</fullName>
        <ecNumber evidence="6">2.1.1.198</ecNumber>
    </recommendedName>
    <alternativeName>
        <fullName evidence="6">16S rRNA 2'-O-ribose C1402 methyltransferase</fullName>
    </alternativeName>
    <alternativeName>
        <fullName evidence="6">rRNA (cytidine-2'-O-)-methyltransferase RsmI</fullName>
    </alternativeName>
</protein>
<keyword evidence="2 6" id="KW-0698">rRNA processing</keyword>
<name>A0A6B0TKT6_9RHOB</name>